<dbReference type="Gene3D" id="3.10.10.10">
    <property type="entry name" value="HIV Type 1 Reverse Transcriptase, subunit A, domain 1"/>
    <property type="match status" value="1"/>
</dbReference>
<dbReference type="Proteomes" id="UP000053864">
    <property type="component" value="Unassembled WGS sequence"/>
</dbReference>
<gene>
    <name evidence="2" type="ORF">L916_20690</name>
</gene>
<dbReference type="VEuPathDB" id="FungiDB:PPTG_09730"/>
<sequence>MVTTAMPTKSRLDAHRNDKVMNTLRWVQSVPGAEGDASTTVTGETETVSDVKCRDSDSSASYIATSEREGTTTGREDVQGSVRVEYQVGRGSDDRAGQDLRIGSPSVDDRRKLVGGDPGMDHNEHQDNKVGLEDYAKDLAFLPHFTEQERLVATPKKNERILIASGNALPPPAYGVVCGIATQGHVPIKLCARLVALRCLGKIYELLRALLKVGLIVFSDSPWASPIVVVMKKNGLDKRSASIAR</sequence>
<dbReference type="EMBL" id="KI676489">
    <property type="protein sequence ID" value="ETL25459.1"/>
    <property type="molecule type" value="Genomic_DNA"/>
</dbReference>
<evidence type="ECO:0000256" key="1">
    <source>
        <dbReference type="SAM" id="MobiDB-lite"/>
    </source>
</evidence>
<evidence type="ECO:0008006" key="3">
    <source>
        <dbReference type="Google" id="ProtNLM"/>
    </source>
</evidence>
<protein>
    <recommendedName>
        <fullName evidence="3">Reverse transcriptase</fullName>
    </recommendedName>
</protein>
<feature type="compositionally biased region" description="Low complexity" evidence="1">
    <location>
        <begin position="38"/>
        <end position="48"/>
    </location>
</feature>
<feature type="compositionally biased region" description="Basic and acidic residues" evidence="1">
    <location>
        <begin position="66"/>
        <end position="78"/>
    </location>
</feature>
<reference evidence="2" key="1">
    <citation type="submission" date="2013-11" db="EMBL/GenBank/DDBJ databases">
        <title>The Genome Sequence of Phytophthora parasitica CJ05E6.</title>
        <authorList>
            <consortium name="The Broad Institute Genomics Platform"/>
            <person name="Russ C."/>
            <person name="Tyler B."/>
            <person name="Panabieres F."/>
            <person name="Shan W."/>
            <person name="Tripathy S."/>
            <person name="Grunwald N."/>
            <person name="Machado M."/>
            <person name="Johnson C.S."/>
            <person name="Arredondo F."/>
            <person name="Hong C."/>
            <person name="Coffey M."/>
            <person name="Young S.K."/>
            <person name="Zeng Q."/>
            <person name="Gargeya S."/>
            <person name="Fitzgerald M."/>
            <person name="Abouelleil A."/>
            <person name="Alvarado L."/>
            <person name="Chapman S.B."/>
            <person name="Gainer-Dewar J."/>
            <person name="Goldberg J."/>
            <person name="Griggs A."/>
            <person name="Gujja S."/>
            <person name="Hansen M."/>
            <person name="Howarth C."/>
            <person name="Imamovic A."/>
            <person name="Ireland A."/>
            <person name="Larimer J."/>
            <person name="McCowan C."/>
            <person name="Murphy C."/>
            <person name="Pearson M."/>
            <person name="Poon T.W."/>
            <person name="Priest M."/>
            <person name="Roberts A."/>
            <person name="Saif S."/>
            <person name="Shea T."/>
            <person name="Sykes S."/>
            <person name="Wortman J."/>
            <person name="Nusbaum C."/>
            <person name="Birren B."/>
        </authorList>
    </citation>
    <scope>NUCLEOTIDE SEQUENCE [LARGE SCALE GENOMIC DNA]</scope>
    <source>
        <strain evidence="2">CJ05E6</strain>
    </source>
</reference>
<dbReference type="AlphaFoldDB" id="W2HTZ2"/>
<dbReference type="InterPro" id="IPR043502">
    <property type="entry name" value="DNA/RNA_pol_sf"/>
</dbReference>
<feature type="region of interest" description="Disordered" evidence="1">
    <location>
        <begin position="31"/>
        <end position="79"/>
    </location>
</feature>
<evidence type="ECO:0000313" key="2">
    <source>
        <dbReference type="EMBL" id="ETL25459.1"/>
    </source>
</evidence>
<organism evidence="2">
    <name type="scientific">Phytophthora nicotianae</name>
    <name type="common">Potato buckeye rot agent</name>
    <name type="synonym">Phytophthora parasitica</name>
    <dbReference type="NCBI Taxonomy" id="4792"/>
    <lineage>
        <taxon>Eukaryota</taxon>
        <taxon>Sar</taxon>
        <taxon>Stramenopiles</taxon>
        <taxon>Oomycota</taxon>
        <taxon>Peronosporomycetes</taxon>
        <taxon>Peronosporales</taxon>
        <taxon>Peronosporaceae</taxon>
        <taxon>Phytophthora</taxon>
    </lineage>
</organism>
<accession>W2HTZ2</accession>
<name>W2HTZ2_PHYNI</name>
<proteinExistence type="predicted"/>
<dbReference type="SUPFAM" id="SSF56672">
    <property type="entry name" value="DNA/RNA polymerases"/>
    <property type="match status" value="1"/>
</dbReference>
<feature type="region of interest" description="Disordered" evidence="1">
    <location>
        <begin position="91"/>
        <end position="111"/>
    </location>
</feature>